<dbReference type="OrthoDB" id="9804325at2"/>
<dbReference type="RefSeq" id="WP_072777020.1">
    <property type="nucleotide sequence ID" value="NZ_FQXC01000002.1"/>
</dbReference>
<evidence type="ECO:0000256" key="1">
    <source>
        <dbReference type="ARBA" id="ARBA00022741"/>
    </source>
</evidence>
<dbReference type="SUPFAM" id="SSF50249">
    <property type="entry name" value="Nucleic acid-binding proteins"/>
    <property type="match status" value="1"/>
</dbReference>
<dbReference type="InterPro" id="IPR014001">
    <property type="entry name" value="Helicase_ATP-bd"/>
</dbReference>
<name>A0A1M5R923_9RHOB</name>
<keyword evidence="1" id="KW-0547">Nucleotide-binding</keyword>
<evidence type="ECO:0000256" key="3">
    <source>
        <dbReference type="ARBA" id="ARBA00022801"/>
    </source>
</evidence>
<dbReference type="NCBIfam" id="NF008165">
    <property type="entry name" value="PRK10917.1-3"/>
    <property type="match status" value="1"/>
</dbReference>
<evidence type="ECO:0000256" key="6">
    <source>
        <dbReference type="ARBA" id="ARBA00023125"/>
    </source>
</evidence>
<dbReference type="Pfam" id="PF17191">
    <property type="entry name" value="RecG_wedge"/>
    <property type="match status" value="1"/>
</dbReference>
<dbReference type="Pfam" id="PF00271">
    <property type="entry name" value="Helicase_C"/>
    <property type="match status" value="1"/>
</dbReference>
<keyword evidence="2" id="KW-0227">DNA damage</keyword>
<dbReference type="PROSITE" id="PS51192">
    <property type="entry name" value="HELICASE_ATP_BIND_1"/>
    <property type="match status" value="1"/>
</dbReference>
<dbReference type="GO" id="GO:0016787">
    <property type="term" value="F:hydrolase activity"/>
    <property type="evidence" value="ECO:0007669"/>
    <property type="project" value="UniProtKB-KW"/>
</dbReference>
<evidence type="ECO:0000256" key="8">
    <source>
        <dbReference type="ARBA" id="ARBA00049819"/>
    </source>
</evidence>
<dbReference type="STRING" id="996342.SAMN05443551_1652"/>
<dbReference type="InterPro" id="IPR027417">
    <property type="entry name" value="P-loop_NTPase"/>
</dbReference>
<dbReference type="Proteomes" id="UP000184221">
    <property type="component" value="Unassembled WGS sequence"/>
</dbReference>
<keyword evidence="6" id="KW-0238">DNA-binding</keyword>
<evidence type="ECO:0000313" key="11">
    <source>
        <dbReference type="EMBL" id="SHH22323.1"/>
    </source>
</evidence>
<dbReference type="PANTHER" id="PTHR47964">
    <property type="entry name" value="ATP-DEPENDENT DNA HELICASE HOMOLOG RECG, CHLOROPLASTIC"/>
    <property type="match status" value="1"/>
</dbReference>
<dbReference type="InterPro" id="IPR033454">
    <property type="entry name" value="RecG_wedge"/>
</dbReference>
<keyword evidence="5" id="KW-0067">ATP-binding</keyword>
<feature type="domain" description="Helicase C-terminal" evidence="10">
    <location>
        <begin position="463"/>
        <end position="628"/>
    </location>
</feature>
<dbReference type="CDD" id="cd04488">
    <property type="entry name" value="RecG_wedge_OBF"/>
    <property type="match status" value="1"/>
</dbReference>
<dbReference type="SMART" id="SM00487">
    <property type="entry name" value="DEXDc"/>
    <property type="match status" value="1"/>
</dbReference>
<dbReference type="InterPro" id="IPR011545">
    <property type="entry name" value="DEAD/DEAH_box_helicase_dom"/>
</dbReference>
<evidence type="ECO:0000256" key="5">
    <source>
        <dbReference type="ARBA" id="ARBA00022840"/>
    </source>
</evidence>
<proteinExistence type="predicted"/>
<dbReference type="SMART" id="SM00490">
    <property type="entry name" value="HELICc"/>
    <property type="match status" value="1"/>
</dbReference>
<keyword evidence="12" id="KW-1185">Reference proteome</keyword>
<dbReference type="PROSITE" id="PS51194">
    <property type="entry name" value="HELICASE_CTER"/>
    <property type="match status" value="1"/>
</dbReference>
<feature type="domain" description="Helicase ATP-binding" evidence="9">
    <location>
        <begin position="283"/>
        <end position="444"/>
    </location>
</feature>
<dbReference type="PANTHER" id="PTHR47964:SF1">
    <property type="entry name" value="ATP-DEPENDENT DNA HELICASE HOMOLOG RECG, CHLOROPLASTIC"/>
    <property type="match status" value="1"/>
</dbReference>
<dbReference type="SUPFAM" id="SSF52540">
    <property type="entry name" value="P-loop containing nucleoside triphosphate hydrolases"/>
    <property type="match status" value="2"/>
</dbReference>
<evidence type="ECO:0000256" key="7">
    <source>
        <dbReference type="ARBA" id="ARBA00023204"/>
    </source>
</evidence>
<dbReference type="InterPro" id="IPR047112">
    <property type="entry name" value="RecG/Mfd"/>
</dbReference>
<dbReference type="InterPro" id="IPR045562">
    <property type="entry name" value="RecG_dom3_C"/>
</dbReference>
<reference evidence="11 12" key="1">
    <citation type="submission" date="2016-11" db="EMBL/GenBank/DDBJ databases">
        <authorList>
            <person name="Jaros S."/>
            <person name="Januszkiewicz K."/>
            <person name="Wedrychowicz H."/>
        </authorList>
    </citation>
    <scope>NUCLEOTIDE SEQUENCE [LARGE SCALE GENOMIC DNA]</scope>
    <source>
        <strain evidence="11 12">DSM 29431</strain>
    </source>
</reference>
<dbReference type="GO" id="GO:0006281">
    <property type="term" value="P:DNA repair"/>
    <property type="evidence" value="ECO:0007669"/>
    <property type="project" value="UniProtKB-KW"/>
</dbReference>
<evidence type="ECO:0000313" key="12">
    <source>
        <dbReference type="Proteomes" id="UP000184221"/>
    </source>
</evidence>
<evidence type="ECO:0000256" key="4">
    <source>
        <dbReference type="ARBA" id="ARBA00022806"/>
    </source>
</evidence>
<dbReference type="InterPro" id="IPR001650">
    <property type="entry name" value="Helicase_C-like"/>
</dbReference>
<gene>
    <name evidence="11" type="ORF">SAMN05443551_1652</name>
</gene>
<dbReference type="GO" id="GO:0003678">
    <property type="term" value="F:DNA helicase activity"/>
    <property type="evidence" value="ECO:0007669"/>
    <property type="project" value="TreeGrafter"/>
</dbReference>
<dbReference type="NCBIfam" id="NF008168">
    <property type="entry name" value="PRK10917.2-2"/>
    <property type="match status" value="1"/>
</dbReference>
<organism evidence="11 12">
    <name type="scientific">Marivita hallyeonensis</name>
    <dbReference type="NCBI Taxonomy" id="996342"/>
    <lineage>
        <taxon>Bacteria</taxon>
        <taxon>Pseudomonadati</taxon>
        <taxon>Pseudomonadota</taxon>
        <taxon>Alphaproteobacteria</taxon>
        <taxon>Rhodobacterales</taxon>
        <taxon>Roseobacteraceae</taxon>
        <taxon>Marivita</taxon>
    </lineage>
</organism>
<sequence>MSGGRPEVLFPLFADLSGLAGVGPKTAAALDHLDIETPRDLLYTLPHSVVDRRLRDTVQGAKLPATLTVEVQIGQHRPAHKKGGPYRVQVEDAKTAFQIVFFHARGDYVARLLPFGARRIVSGRVELFDGMAQMVHPDHVLEVSEAETLPPFEPIYPLTAGVTQKTMVKAARDALSRAPELGEWADPQLVTREGWPTWHTAMEAAHAPQGNAELSADSLVRRRLAYDELFAHQLTLALARAKRRAKPGIETVGNGALRRKVLAALPYQPTGAQMRAIEQITDDMAAPKRMNRLLQGDVGSGKTFVAFMALLTAVEAGGQGVMMAPTEILARQHLDGLQPLAEDAGVVLELLTGRDKGADRKAKLAALARGDIQILVGTHAVFQKDVEFADLRLAIVDEQHRFGVRQRLELGRKGHAVDVLVMTATPIPRSLALAQYGDMDVSVLDEKPPGRTPVKTALLSNEQMDSVVERLRQAVAEGRQAYWVCPLVEESELSDLTAAEDRFKRLRAALGEGVVGLVHGQMPPSEKDAAMARFVAGETGVLVATTVIEVGVNVPNASIMVIERAETFGLAQLHQLRGRVGRGAAASTCLLLYQPPLSESGLKRLTTLRETEDGFRISEVDLDMRGAGDVLGVAQSGLPRFRIADLERQAGLMKVAQDDARKLLQDDPTLKSTRGEAARVLLYLMKQDQAIQLISVG</sequence>
<dbReference type="NCBIfam" id="NF008164">
    <property type="entry name" value="PRK10917.1-2"/>
    <property type="match status" value="1"/>
</dbReference>
<dbReference type="GO" id="GO:0003677">
    <property type="term" value="F:DNA binding"/>
    <property type="evidence" value="ECO:0007669"/>
    <property type="project" value="UniProtKB-KW"/>
</dbReference>
<dbReference type="Pfam" id="PF00270">
    <property type="entry name" value="DEAD"/>
    <property type="match status" value="1"/>
</dbReference>
<dbReference type="EMBL" id="FQXC01000002">
    <property type="protein sequence ID" value="SHH22323.1"/>
    <property type="molecule type" value="Genomic_DNA"/>
</dbReference>
<dbReference type="CDD" id="cd17992">
    <property type="entry name" value="DEXHc_RecG"/>
    <property type="match status" value="1"/>
</dbReference>
<dbReference type="AlphaFoldDB" id="A0A1M5R923"/>
<evidence type="ECO:0000256" key="2">
    <source>
        <dbReference type="ARBA" id="ARBA00022763"/>
    </source>
</evidence>
<dbReference type="InterPro" id="IPR012340">
    <property type="entry name" value="NA-bd_OB-fold"/>
</dbReference>
<keyword evidence="4 11" id="KW-0347">Helicase</keyword>
<dbReference type="Pfam" id="PF19833">
    <property type="entry name" value="RecG_dom3_C"/>
    <property type="match status" value="1"/>
</dbReference>
<dbReference type="GO" id="GO:0005524">
    <property type="term" value="F:ATP binding"/>
    <property type="evidence" value="ECO:0007669"/>
    <property type="project" value="UniProtKB-KW"/>
</dbReference>
<evidence type="ECO:0000259" key="10">
    <source>
        <dbReference type="PROSITE" id="PS51194"/>
    </source>
</evidence>
<accession>A0A1M5R923</accession>
<protein>
    <recommendedName>
        <fullName evidence="8">Probable DNA 3'-5' helicase RecG</fullName>
    </recommendedName>
</protein>
<evidence type="ECO:0000259" key="9">
    <source>
        <dbReference type="PROSITE" id="PS51192"/>
    </source>
</evidence>
<dbReference type="Gene3D" id="3.40.50.300">
    <property type="entry name" value="P-loop containing nucleotide triphosphate hydrolases"/>
    <property type="match status" value="2"/>
</dbReference>
<keyword evidence="3" id="KW-0378">Hydrolase</keyword>
<keyword evidence="7" id="KW-0234">DNA repair</keyword>